<comment type="caution">
    <text evidence="8">The sequence shown here is derived from an EMBL/GenBank/DDBJ whole genome shotgun (WGS) entry which is preliminary data.</text>
</comment>
<dbReference type="GO" id="GO:0016020">
    <property type="term" value="C:membrane"/>
    <property type="evidence" value="ECO:0007669"/>
    <property type="project" value="TreeGrafter"/>
</dbReference>
<evidence type="ECO:0000313" key="8">
    <source>
        <dbReference type="EMBL" id="REE01281.1"/>
    </source>
</evidence>
<evidence type="ECO:0000256" key="1">
    <source>
        <dbReference type="ARBA" id="ARBA00022670"/>
    </source>
</evidence>
<dbReference type="PANTHER" id="PTHR22726:SF1">
    <property type="entry name" value="METALLOENDOPEPTIDASE OMA1, MITOCHONDRIAL"/>
    <property type="match status" value="1"/>
</dbReference>
<dbReference type="Gene3D" id="3.30.2010.10">
    <property type="entry name" value="Metalloproteases ('zincins'), catalytic domain"/>
    <property type="match status" value="1"/>
</dbReference>
<reference evidence="8 9" key="1">
    <citation type="submission" date="2018-07" db="EMBL/GenBank/DDBJ databases">
        <title>Genomic Encyclopedia of Type Strains, Phase IV (KMG-IV): sequencing the most valuable type-strain genomes for metagenomic binning, comparative biology and taxonomic classification.</title>
        <authorList>
            <person name="Goeker M."/>
        </authorList>
    </citation>
    <scope>NUCLEOTIDE SEQUENCE [LARGE SCALE GENOMIC DNA]</scope>
    <source>
        <strain evidence="8 9">DSM 4134</strain>
    </source>
</reference>
<sequence>MRMINILKSVAVLFLLIGISSCDKNNDLVLFGIQNDIELGAQVDAQIESDTSFTILSRTAYPEAYAYLEDMKESILNSGEVSYKDEFAWELHIIHDDVLNAFATPGGYIYIYTGLIKYLENADDLAGVLGHEIAHSDQRHSSKQLQRQYGIQLLLNIALGKDASQLAQVAGQIAGQGALLKFGRDAETEADEFSVRYLAKTDYACNGAASFFQKLEEQGQGSDGPAFLSTHPPSDTRVEEINAKADELGCSTTAVSESGFTYEDFKNSLP</sequence>
<dbReference type="InterPro" id="IPR001915">
    <property type="entry name" value="Peptidase_M48"/>
</dbReference>
<dbReference type="GO" id="GO:0004222">
    <property type="term" value="F:metalloendopeptidase activity"/>
    <property type="evidence" value="ECO:0007669"/>
    <property type="project" value="InterPro"/>
</dbReference>
<dbReference type="InterPro" id="IPR051156">
    <property type="entry name" value="Mito/Outer_Membr_Metalloprot"/>
</dbReference>
<evidence type="ECO:0000256" key="2">
    <source>
        <dbReference type="ARBA" id="ARBA00022723"/>
    </source>
</evidence>
<evidence type="ECO:0000259" key="7">
    <source>
        <dbReference type="Pfam" id="PF01435"/>
    </source>
</evidence>
<name>A0A3D9L835_MARFU</name>
<keyword evidence="1 6" id="KW-0645">Protease</keyword>
<gene>
    <name evidence="8" type="ORF">C7460_104301</name>
</gene>
<protein>
    <submittedName>
        <fullName evidence="8">Peptidase M48-like protein</fullName>
    </submittedName>
</protein>
<organism evidence="8 9">
    <name type="scientific">Marinoscillum furvescens DSM 4134</name>
    <dbReference type="NCBI Taxonomy" id="1122208"/>
    <lineage>
        <taxon>Bacteria</taxon>
        <taxon>Pseudomonadati</taxon>
        <taxon>Bacteroidota</taxon>
        <taxon>Cytophagia</taxon>
        <taxon>Cytophagales</taxon>
        <taxon>Reichenbachiellaceae</taxon>
        <taxon>Marinoscillum</taxon>
    </lineage>
</organism>
<evidence type="ECO:0000256" key="6">
    <source>
        <dbReference type="RuleBase" id="RU003983"/>
    </source>
</evidence>
<dbReference type="PROSITE" id="PS51257">
    <property type="entry name" value="PROKAR_LIPOPROTEIN"/>
    <property type="match status" value="1"/>
</dbReference>
<evidence type="ECO:0000256" key="3">
    <source>
        <dbReference type="ARBA" id="ARBA00022801"/>
    </source>
</evidence>
<dbReference type="AlphaFoldDB" id="A0A3D9L835"/>
<evidence type="ECO:0000313" key="9">
    <source>
        <dbReference type="Proteomes" id="UP000256779"/>
    </source>
</evidence>
<dbReference type="PANTHER" id="PTHR22726">
    <property type="entry name" value="METALLOENDOPEPTIDASE OMA1"/>
    <property type="match status" value="1"/>
</dbReference>
<dbReference type="Pfam" id="PF01435">
    <property type="entry name" value="Peptidase_M48"/>
    <property type="match status" value="1"/>
</dbReference>
<dbReference type="Proteomes" id="UP000256779">
    <property type="component" value="Unassembled WGS sequence"/>
</dbReference>
<keyword evidence="4 6" id="KW-0862">Zinc</keyword>
<keyword evidence="9" id="KW-1185">Reference proteome</keyword>
<comment type="similarity">
    <text evidence="6">Belongs to the peptidase M48 family.</text>
</comment>
<comment type="cofactor">
    <cofactor evidence="6">
        <name>Zn(2+)</name>
        <dbReference type="ChEBI" id="CHEBI:29105"/>
    </cofactor>
    <text evidence="6">Binds 1 zinc ion per subunit.</text>
</comment>
<feature type="domain" description="Peptidase M48" evidence="7">
    <location>
        <begin position="66"/>
        <end position="243"/>
    </location>
</feature>
<dbReference type="EMBL" id="QREG01000004">
    <property type="protein sequence ID" value="REE01281.1"/>
    <property type="molecule type" value="Genomic_DNA"/>
</dbReference>
<evidence type="ECO:0000256" key="4">
    <source>
        <dbReference type="ARBA" id="ARBA00022833"/>
    </source>
</evidence>
<dbReference type="GO" id="GO:0046872">
    <property type="term" value="F:metal ion binding"/>
    <property type="evidence" value="ECO:0007669"/>
    <property type="project" value="UniProtKB-KW"/>
</dbReference>
<keyword evidence="3 6" id="KW-0378">Hydrolase</keyword>
<accession>A0A3D9L835</accession>
<dbReference type="GO" id="GO:0051603">
    <property type="term" value="P:proteolysis involved in protein catabolic process"/>
    <property type="evidence" value="ECO:0007669"/>
    <property type="project" value="TreeGrafter"/>
</dbReference>
<evidence type="ECO:0000256" key="5">
    <source>
        <dbReference type="ARBA" id="ARBA00023049"/>
    </source>
</evidence>
<keyword evidence="2" id="KW-0479">Metal-binding</keyword>
<keyword evidence="5 6" id="KW-0482">Metalloprotease</keyword>
<proteinExistence type="inferred from homology"/>